<evidence type="ECO:0008006" key="3">
    <source>
        <dbReference type="Google" id="ProtNLM"/>
    </source>
</evidence>
<evidence type="ECO:0000313" key="2">
    <source>
        <dbReference type="Proteomes" id="UP001321748"/>
    </source>
</evidence>
<dbReference type="EMBL" id="AP026800">
    <property type="protein sequence ID" value="BDR55232.1"/>
    <property type="molecule type" value="Genomic_DNA"/>
</dbReference>
<keyword evidence="2" id="KW-1185">Reference proteome</keyword>
<proteinExistence type="predicted"/>
<reference evidence="1 2" key="1">
    <citation type="journal article" date="2023" name="Microbiol. Spectr.">
        <title>Symbiosis of Carpenter Bees with Uncharacterized Lactic Acid Bacteria Showing NAD Auxotrophy.</title>
        <authorList>
            <person name="Kawasaki S."/>
            <person name="Ozawa K."/>
            <person name="Mori T."/>
            <person name="Yamamoto A."/>
            <person name="Ito M."/>
            <person name="Ohkuma M."/>
            <person name="Sakamoto M."/>
            <person name="Matsutani M."/>
        </authorList>
    </citation>
    <scope>NUCLEOTIDE SEQUENCE [LARGE SCALE GENOMIC DNA]</scope>
    <source>
        <strain evidence="1 2">KimH</strain>
    </source>
</reference>
<organism evidence="1 2">
    <name type="scientific">Bombiscardovia apis</name>
    <dbReference type="NCBI Taxonomy" id="2932182"/>
    <lineage>
        <taxon>Bacteria</taxon>
        <taxon>Bacillati</taxon>
        <taxon>Actinomycetota</taxon>
        <taxon>Actinomycetes</taxon>
        <taxon>Bifidobacteriales</taxon>
        <taxon>Bifidobacteriaceae</taxon>
        <taxon>Bombiscardovia</taxon>
    </lineage>
</organism>
<dbReference type="Proteomes" id="UP001321748">
    <property type="component" value="Chromosome"/>
</dbReference>
<name>A0ABM8BE74_9BIFI</name>
<protein>
    <recommendedName>
        <fullName evidence="3">HD Cas3-type domain-containing protein</fullName>
    </recommendedName>
</protein>
<accession>A0ABM8BE74</accession>
<sequence length="70" mass="7755">MVKRELYLARSSVHGYETCVEHLAMTGCLAGAFADQFGELREGLTTGLLHDVGKYSDDFQTMIREANDGQ</sequence>
<evidence type="ECO:0000313" key="1">
    <source>
        <dbReference type="EMBL" id="BDR55232.1"/>
    </source>
</evidence>
<gene>
    <name evidence="1" type="ORF">KIMH_13430</name>
</gene>